<dbReference type="Pfam" id="PF09924">
    <property type="entry name" value="LPG_synthase_C"/>
    <property type="match status" value="1"/>
</dbReference>
<evidence type="ECO:0000256" key="2">
    <source>
        <dbReference type="ARBA" id="ARBA00022475"/>
    </source>
</evidence>
<evidence type="ECO:0000256" key="6">
    <source>
        <dbReference type="SAM" id="MobiDB-lite"/>
    </source>
</evidence>
<dbReference type="GO" id="GO:0016755">
    <property type="term" value="F:aminoacyltransferase activity"/>
    <property type="evidence" value="ECO:0007669"/>
    <property type="project" value="TreeGrafter"/>
</dbReference>
<evidence type="ECO:0000256" key="1">
    <source>
        <dbReference type="ARBA" id="ARBA00004651"/>
    </source>
</evidence>
<reference evidence="8" key="2">
    <citation type="submission" date="2021-02" db="EMBL/GenBank/DDBJ databases">
        <title>Aspergillus puulaauensis MK2 genome sequence.</title>
        <authorList>
            <person name="Futagami T."/>
            <person name="Mori K."/>
            <person name="Kadooka C."/>
            <person name="Tanaka T."/>
        </authorList>
    </citation>
    <scope>NUCLEOTIDE SEQUENCE</scope>
    <source>
        <strain evidence="8">MK2</strain>
    </source>
</reference>
<keyword evidence="5" id="KW-0472">Membrane</keyword>
<gene>
    <name evidence="8" type="ORF">APUU_61302A</name>
</gene>
<evidence type="ECO:0000256" key="4">
    <source>
        <dbReference type="ARBA" id="ARBA00022989"/>
    </source>
</evidence>
<feature type="region of interest" description="Disordered" evidence="6">
    <location>
        <begin position="52"/>
        <end position="128"/>
    </location>
</feature>
<keyword evidence="3" id="KW-0812">Transmembrane</keyword>
<dbReference type="InterPro" id="IPR024320">
    <property type="entry name" value="LPG_synthase_C"/>
</dbReference>
<dbReference type="Proteomes" id="UP000654913">
    <property type="component" value="Chromosome 6"/>
</dbReference>
<protein>
    <recommendedName>
        <fullName evidence="7">Phosphatidylglycerol lysyltransferase C-terminal domain-containing protein</fullName>
    </recommendedName>
</protein>
<dbReference type="GO" id="GO:0005886">
    <property type="term" value="C:plasma membrane"/>
    <property type="evidence" value="ECO:0007669"/>
    <property type="project" value="UniProtKB-SubCell"/>
</dbReference>
<dbReference type="GeneID" id="64978251"/>
<feature type="compositionally biased region" description="Polar residues" evidence="6">
    <location>
        <begin position="1"/>
        <end position="18"/>
    </location>
</feature>
<dbReference type="KEGG" id="apuu:APUU_61302A"/>
<feature type="compositionally biased region" description="Low complexity" evidence="6">
    <location>
        <begin position="78"/>
        <end position="99"/>
    </location>
</feature>
<proteinExistence type="predicted"/>
<dbReference type="PANTHER" id="PTHR34697">
    <property type="entry name" value="PHOSPHATIDYLGLYCEROL LYSYLTRANSFERASE"/>
    <property type="match status" value="1"/>
</dbReference>
<keyword evidence="4" id="KW-1133">Transmembrane helix</keyword>
<dbReference type="OrthoDB" id="5421852at2759"/>
<feature type="region of interest" description="Disordered" evidence="6">
    <location>
        <begin position="1"/>
        <end position="24"/>
    </location>
</feature>
<keyword evidence="2" id="KW-1003">Cell membrane</keyword>
<name>A0A7R8AQH2_9EURO</name>
<accession>A0A7R8AQH2</accession>
<feature type="domain" description="Phosphatidylglycerol lysyltransferase C-terminal" evidence="7">
    <location>
        <begin position="150"/>
        <end position="436"/>
    </location>
</feature>
<evidence type="ECO:0000256" key="3">
    <source>
        <dbReference type="ARBA" id="ARBA00022692"/>
    </source>
</evidence>
<dbReference type="PANTHER" id="PTHR34697:SF2">
    <property type="entry name" value="PHOSPHATIDYLGLYCEROL LYSYLTRANSFERASE"/>
    <property type="match status" value="1"/>
</dbReference>
<dbReference type="InterPro" id="IPR051211">
    <property type="entry name" value="PG_lysyltransferase"/>
</dbReference>
<keyword evidence="9" id="KW-1185">Reference proteome</keyword>
<dbReference type="GO" id="GO:0055091">
    <property type="term" value="P:phospholipid homeostasis"/>
    <property type="evidence" value="ECO:0007669"/>
    <property type="project" value="TreeGrafter"/>
</dbReference>
<feature type="compositionally biased region" description="Low complexity" evidence="6">
    <location>
        <begin position="106"/>
        <end position="127"/>
    </location>
</feature>
<dbReference type="AlphaFoldDB" id="A0A7R8AQH2"/>
<evidence type="ECO:0000313" key="8">
    <source>
        <dbReference type="EMBL" id="BCS28254.1"/>
    </source>
</evidence>
<dbReference type="EMBL" id="AP024448">
    <property type="protein sequence ID" value="BCS28254.1"/>
    <property type="molecule type" value="Genomic_DNA"/>
</dbReference>
<evidence type="ECO:0000313" key="9">
    <source>
        <dbReference type="Proteomes" id="UP000654913"/>
    </source>
</evidence>
<organism evidence="8 9">
    <name type="scientific">Aspergillus puulaauensis</name>
    <dbReference type="NCBI Taxonomy" id="1220207"/>
    <lineage>
        <taxon>Eukaryota</taxon>
        <taxon>Fungi</taxon>
        <taxon>Dikarya</taxon>
        <taxon>Ascomycota</taxon>
        <taxon>Pezizomycotina</taxon>
        <taxon>Eurotiomycetes</taxon>
        <taxon>Eurotiomycetidae</taxon>
        <taxon>Eurotiales</taxon>
        <taxon>Aspergillaceae</taxon>
        <taxon>Aspergillus</taxon>
    </lineage>
</organism>
<dbReference type="RefSeq" id="XP_041560440.1">
    <property type="nucleotide sequence ID" value="XM_041694629.1"/>
</dbReference>
<evidence type="ECO:0000256" key="5">
    <source>
        <dbReference type="ARBA" id="ARBA00023136"/>
    </source>
</evidence>
<reference evidence="8" key="1">
    <citation type="submission" date="2021-01" db="EMBL/GenBank/DDBJ databases">
        <authorList>
            <consortium name="Aspergillus puulaauensis MK2 genome sequencing consortium"/>
            <person name="Kazuki M."/>
            <person name="Futagami T."/>
        </authorList>
    </citation>
    <scope>NUCLEOTIDE SEQUENCE</scope>
    <source>
        <strain evidence="8">MK2</strain>
    </source>
</reference>
<comment type="subcellular location">
    <subcellularLocation>
        <location evidence="1">Cell membrane</location>
        <topology evidence="1">Multi-pass membrane protein</topology>
    </subcellularLocation>
</comment>
<sequence length="477" mass="52432">MPQTTTKKQKMSPQTPANTARPRRKLLLADTIGQLLFQNRSSAIPHENAFNSHLSASTSGPLPRLSPTPTHVYQPPRRSSSSASTSSNTLTTESNRTTLDGTGDISAGSERSNSSSSHSPSSCRIVSLSGTVSEQDVERLATKYGLPSQMGLLDPSYRVFINDQGTAALSFKVLNKVAVIMGDPMCEPAQIPSLLKGFKHYRRRKRWGMSVLGATGELAQYASLSKKWTMIQFGNNRAFNPMTNDIIHETGGKRILTQNRQLLNPTKGGITLDIYAPSLHGTDFKLEAQLVAIYDSWRVARNTSGKLQAFITEYDPFLMPSLMTYIYTRDPTGAINGFTALRWLGAKGGYHVDPCIAAPGARKGISDLLLFASMSYARQLGISYLSVGYEPSESLGEVSGMPAPIARLTDRIYRYTYHHLTFGGKKAYFDKFKPDSKQDSPVYVIFPSRIPEPRPVVAVAHAANISIRRLLFDKAKS</sequence>
<evidence type="ECO:0000259" key="7">
    <source>
        <dbReference type="Pfam" id="PF09924"/>
    </source>
</evidence>